<keyword evidence="6" id="KW-0812">Transmembrane</keyword>
<keyword evidence="15" id="KW-1185">Reference proteome</keyword>
<dbReference type="PROSITE" id="PS50109">
    <property type="entry name" value="HIS_KIN"/>
    <property type="match status" value="1"/>
</dbReference>
<dbReference type="InterPro" id="IPR003660">
    <property type="entry name" value="HAMP_dom"/>
</dbReference>
<evidence type="ECO:0000256" key="3">
    <source>
        <dbReference type="ARBA" id="ARBA00012438"/>
    </source>
</evidence>
<dbReference type="InterPro" id="IPR005467">
    <property type="entry name" value="His_kinase_dom"/>
</dbReference>
<dbReference type="InterPro" id="IPR036890">
    <property type="entry name" value="HATPase_C_sf"/>
</dbReference>
<evidence type="ECO:0000313" key="15">
    <source>
        <dbReference type="Proteomes" id="UP001165667"/>
    </source>
</evidence>
<reference evidence="14" key="1">
    <citation type="submission" date="2022-05" db="EMBL/GenBank/DDBJ databases">
        <authorList>
            <person name="Pankratov T."/>
        </authorList>
    </citation>
    <scope>NUCLEOTIDE SEQUENCE</scope>
    <source>
        <strain evidence="14">BP6-180914</strain>
    </source>
</reference>
<organism evidence="14 15">
    <name type="scientific">Lichenifustis flavocetrariae</name>
    <dbReference type="NCBI Taxonomy" id="2949735"/>
    <lineage>
        <taxon>Bacteria</taxon>
        <taxon>Pseudomonadati</taxon>
        <taxon>Pseudomonadota</taxon>
        <taxon>Alphaproteobacteria</taxon>
        <taxon>Hyphomicrobiales</taxon>
        <taxon>Lichenihabitantaceae</taxon>
        <taxon>Lichenifustis</taxon>
    </lineage>
</organism>
<dbReference type="SUPFAM" id="SSF55874">
    <property type="entry name" value="ATPase domain of HSP90 chaperone/DNA topoisomerase II/histidine kinase"/>
    <property type="match status" value="1"/>
</dbReference>
<dbReference type="InterPro" id="IPR036097">
    <property type="entry name" value="HisK_dim/P_sf"/>
</dbReference>
<evidence type="ECO:0000256" key="4">
    <source>
        <dbReference type="ARBA" id="ARBA00022553"/>
    </source>
</evidence>
<protein>
    <recommendedName>
        <fullName evidence="3">histidine kinase</fullName>
        <ecNumber evidence="3">2.7.13.3</ecNumber>
    </recommendedName>
</protein>
<evidence type="ECO:0000256" key="6">
    <source>
        <dbReference type="ARBA" id="ARBA00022692"/>
    </source>
</evidence>
<dbReference type="SUPFAM" id="SSF47384">
    <property type="entry name" value="Homodimeric domain of signal transducing histidine kinase"/>
    <property type="match status" value="1"/>
</dbReference>
<dbReference type="GO" id="GO:0005886">
    <property type="term" value="C:plasma membrane"/>
    <property type="evidence" value="ECO:0007669"/>
    <property type="project" value="TreeGrafter"/>
</dbReference>
<evidence type="ECO:0000256" key="8">
    <source>
        <dbReference type="ARBA" id="ARBA00022989"/>
    </source>
</evidence>
<feature type="domain" description="Histidine kinase" evidence="12">
    <location>
        <begin position="250"/>
        <end position="450"/>
    </location>
</feature>
<dbReference type="PROSITE" id="PS50885">
    <property type="entry name" value="HAMP"/>
    <property type="match status" value="1"/>
</dbReference>
<dbReference type="Proteomes" id="UP001165667">
    <property type="component" value="Unassembled WGS sequence"/>
</dbReference>
<evidence type="ECO:0000313" key="14">
    <source>
        <dbReference type="EMBL" id="MCW6507568.1"/>
    </source>
</evidence>
<evidence type="ECO:0000256" key="5">
    <source>
        <dbReference type="ARBA" id="ARBA00022679"/>
    </source>
</evidence>
<dbReference type="InterPro" id="IPR004358">
    <property type="entry name" value="Sig_transdc_His_kin-like_C"/>
</dbReference>
<dbReference type="GO" id="GO:0000155">
    <property type="term" value="F:phosphorelay sensor kinase activity"/>
    <property type="evidence" value="ECO:0007669"/>
    <property type="project" value="InterPro"/>
</dbReference>
<comment type="catalytic activity">
    <reaction evidence="1">
        <text>ATP + protein L-histidine = ADP + protein N-phospho-L-histidine.</text>
        <dbReference type="EC" id="2.7.13.3"/>
    </reaction>
</comment>
<evidence type="ECO:0000256" key="10">
    <source>
        <dbReference type="ARBA" id="ARBA00023136"/>
    </source>
</evidence>
<comment type="subcellular location">
    <subcellularLocation>
        <location evidence="2">Membrane</location>
    </subcellularLocation>
</comment>
<evidence type="ECO:0000256" key="9">
    <source>
        <dbReference type="ARBA" id="ARBA00023012"/>
    </source>
</evidence>
<feature type="region of interest" description="Disordered" evidence="11">
    <location>
        <begin position="106"/>
        <end position="135"/>
    </location>
</feature>
<dbReference type="EMBL" id="JAMOIM010000003">
    <property type="protein sequence ID" value="MCW6507568.1"/>
    <property type="molecule type" value="Genomic_DNA"/>
</dbReference>
<dbReference type="EC" id="2.7.13.3" evidence="3"/>
<dbReference type="InterPro" id="IPR050428">
    <property type="entry name" value="TCS_sensor_his_kinase"/>
</dbReference>
<dbReference type="PRINTS" id="PR00344">
    <property type="entry name" value="BCTRLSENSOR"/>
</dbReference>
<sequence>MRVLPRSLSGRLLATGGIFILLALLATGLAVDLALHRFVRGQIDQRLDGQLMTIAAALESQQDGTIALTRNVDGPPFDNPRTGWFWLARTESRVWHSAGLRLADVKLSSPRTEPPPEPFHRPQPLEGRGPGERDVEARTDDVSIGGHTVTLIAAAPTEAQTGPLRDALVPVSVSLLVLGLGLMAATLLQVRVGLRPLDALRRSLSAVRAGALDRLPTIQPAEVRPLVAEMNSLLDENAANLERARRHVANLAHALKTPLATLTLALDVPGRDPDHDLRRLAIAMDRRIRHHLARARAAALGAGARTSLPLAARIADHTDAFAKIYADKHVTCRVAINGDLAVACDPQDLDEMVGNILDNAFKWSHGEIVVEAMLEGRTVALRIDDDGPGVASDKLAAVMMPGRRLDETMPGDGFGLAIAQELTELYGGGLALARSSLGGLSVTLMLPAARAGEEAAE</sequence>
<dbReference type="RefSeq" id="WP_282583937.1">
    <property type="nucleotide sequence ID" value="NZ_JAMOIM010000003.1"/>
</dbReference>
<keyword evidence="10" id="KW-0472">Membrane</keyword>
<accession>A0AA41YZ69</accession>
<dbReference type="Gene3D" id="1.10.287.130">
    <property type="match status" value="1"/>
</dbReference>
<evidence type="ECO:0000256" key="7">
    <source>
        <dbReference type="ARBA" id="ARBA00022777"/>
    </source>
</evidence>
<evidence type="ECO:0000259" key="12">
    <source>
        <dbReference type="PROSITE" id="PS50109"/>
    </source>
</evidence>
<dbReference type="PANTHER" id="PTHR45436">
    <property type="entry name" value="SENSOR HISTIDINE KINASE YKOH"/>
    <property type="match status" value="1"/>
</dbReference>
<name>A0AA41YZ69_9HYPH</name>
<proteinExistence type="predicted"/>
<gene>
    <name evidence="14" type="ORF">M8523_05985</name>
</gene>
<keyword evidence="5" id="KW-0808">Transferase</keyword>
<evidence type="ECO:0000256" key="11">
    <source>
        <dbReference type="SAM" id="MobiDB-lite"/>
    </source>
</evidence>
<feature type="domain" description="HAMP" evidence="13">
    <location>
        <begin position="191"/>
        <end position="242"/>
    </location>
</feature>
<dbReference type="Pfam" id="PF02518">
    <property type="entry name" value="HATPase_c"/>
    <property type="match status" value="1"/>
</dbReference>
<dbReference type="SMART" id="SM00387">
    <property type="entry name" value="HATPase_c"/>
    <property type="match status" value="1"/>
</dbReference>
<evidence type="ECO:0000259" key="13">
    <source>
        <dbReference type="PROSITE" id="PS50885"/>
    </source>
</evidence>
<keyword evidence="8" id="KW-1133">Transmembrane helix</keyword>
<dbReference type="InterPro" id="IPR003594">
    <property type="entry name" value="HATPase_dom"/>
</dbReference>
<comment type="caution">
    <text evidence="14">The sequence shown here is derived from an EMBL/GenBank/DDBJ whole genome shotgun (WGS) entry which is preliminary data.</text>
</comment>
<evidence type="ECO:0000256" key="1">
    <source>
        <dbReference type="ARBA" id="ARBA00000085"/>
    </source>
</evidence>
<dbReference type="Gene3D" id="3.30.565.10">
    <property type="entry name" value="Histidine kinase-like ATPase, C-terminal domain"/>
    <property type="match status" value="1"/>
</dbReference>
<keyword evidence="4" id="KW-0597">Phosphoprotein</keyword>
<keyword evidence="9" id="KW-0902">Two-component regulatory system</keyword>
<dbReference type="AlphaFoldDB" id="A0AA41YZ69"/>
<keyword evidence="7 14" id="KW-0418">Kinase</keyword>
<dbReference type="PANTHER" id="PTHR45436:SF5">
    <property type="entry name" value="SENSOR HISTIDINE KINASE TRCS"/>
    <property type="match status" value="1"/>
</dbReference>
<evidence type="ECO:0000256" key="2">
    <source>
        <dbReference type="ARBA" id="ARBA00004370"/>
    </source>
</evidence>